<keyword evidence="3" id="KW-1185">Reference proteome</keyword>
<dbReference type="RefSeq" id="WP_222580055.1">
    <property type="nucleotide sequence ID" value="NZ_JAHVHU010000009.1"/>
</dbReference>
<name>A0A953L967_9BACT</name>
<proteinExistence type="predicted"/>
<dbReference type="AlphaFoldDB" id="A0A953L967"/>
<sequence length="164" mass="18363">MKKLVCLLVATLLIACNSGLRKELNASHSDSETFGERISVKKNQSLLAIQNDLQTTDTVFTSTVGLVSKVCQKKGCWMTIRSEGEEAPVFMVKFKDYGFFMPKDISGDTVLLQGKAFRQVTDVETLKHFARDAGKSEQDVAMITTPREEYIFIADGVELFRKKN</sequence>
<dbReference type="Pfam" id="PF16267">
    <property type="entry name" value="DUF4920"/>
    <property type="match status" value="1"/>
</dbReference>
<keyword evidence="1" id="KW-0732">Signal</keyword>
<protein>
    <submittedName>
        <fullName evidence="2">DUF4920 domain-containing protein</fullName>
    </submittedName>
</protein>
<evidence type="ECO:0000313" key="3">
    <source>
        <dbReference type="Proteomes" id="UP000753961"/>
    </source>
</evidence>
<evidence type="ECO:0000256" key="1">
    <source>
        <dbReference type="SAM" id="SignalP"/>
    </source>
</evidence>
<comment type="caution">
    <text evidence="2">The sequence shown here is derived from an EMBL/GenBank/DDBJ whole genome shotgun (WGS) entry which is preliminary data.</text>
</comment>
<dbReference type="InterPro" id="IPR032577">
    <property type="entry name" value="DUF4920"/>
</dbReference>
<organism evidence="2 3">
    <name type="scientific">Membranihabitans marinus</name>
    <dbReference type="NCBI Taxonomy" id="1227546"/>
    <lineage>
        <taxon>Bacteria</taxon>
        <taxon>Pseudomonadati</taxon>
        <taxon>Bacteroidota</taxon>
        <taxon>Saprospiria</taxon>
        <taxon>Saprospirales</taxon>
        <taxon>Saprospiraceae</taxon>
        <taxon>Membranihabitans</taxon>
    </lineage>
</organism>
<feature type="chain" id="PRO_5036979515" evidence="1">
    <location>
        <begin position="22"/>
        <end position="164"/>
    </location>
</feature>
<reference evidence="2" key="1">
    <citation type="submission" date="2021-06" db="EMBL/GenBank/DDBJ databases">
        <title>44 bacteria genomes isolated from Dapeng, Shenzhen.</title>
        <authorList>
            <person name="Zheng W."/>
            <person name="Yu S."/>
            <person name="Huang Y."/>
        </authorList>
    </citation>
    <scope>NUCLEOTIDE SEQUENCE</scope>
    <source>
        <strain evidence="2">DP5N28-2</strain>
    </source>
</reference>
<feature type="signal peptide" evidence="1">
    <location>
        <begin position="1"/>
        <end position="21"/>
    </location>
</feature>
<evidence type="ECO:0000313" key="2">
    <source>
        <dbReference type="EMBL" id="MBY5958515.1"/>
    </source>
</evidence>
<dbReference type="EMBL" id="JAHVHU010000009">
    <property type="protein sequence ID" value="MBY5958515.1"/>
    <property type="molecule type" value="Genomic_DNA"/>
</dbReference>
<gene>
    <name evidence="2" type="ORF">KUV50_10250</name>
</gene>
<accession>A0A953L967</accession>
<dbReference type="PROSITE" id="PS51257">
    <property type="entry name" value="PROKAR_LIPOPROTEIN"/>
    <property type="match status" value="1"/>
</dbReference>
<dbReference type="Proteomes" id="UP000753961">
    <property type="component" value="Unassembled WGS sequence"/>
</dbReference>